<reference evidence="4" key="3">
    <citation type="submission" date="2025-09" db="UniProtKB">
        <authorList>
            <consortium name="Ensembl"/>
        </authorList>
    </citation>
    <scope>IDENTIFICATION</scope>
</reference>
<dbReference type="GO" id="GO:0002116">
    <property type="term" value="C:semaphorin receptor complex"/>
    <property type="evidence" value="ECO:0007669"/>
    <property type="project" value="TreeGrafter"/>
</dbReference>
<dbReference type="GO" id="GO:0005886">
    <property type="term" value="C:plasma membrane"/>
    <property type="evidence" value="ECO:0007669"/>
    <property type="project" value="TreeGrafter"/>
</dbReference>
<evidence type="ECO:0000313" key="4">
    <source>
        <dbReference type="Ensembl" id="ENSGAGP00000001149.1"/>
    </source>
</evidence>
<dbReference type="SMART" id="SM00630">
    <property type="entry name" value="Sema"/>
    <property type="match status" value="1"/>
</dbReference>
<evidence type="ECO:0000313" key="5">
    <source>
        <dbReference type="Proteomes" id="UP000291020"/>
    </source>
</evidence>
<protein>
    <recommendedName>
        <fullName evidence="3">Sema domain-containing protein</fullName>
    </recommendedName>
</protein>
<dbReference type="STRING" id="38772.ENSGAGP00000001149"/>
<evidence type="ECO:0000256" key="1">
    <source>
        <dbReference type="ARBA" id="ARBA00023180"/>
    </source>
</evidence>
<dbReference type="Pfam" id="PF01403">
    <property type="entry name" value="Sema"/>
    <property type="match status" value="1"/>
</dbReference>
<reference evidence="4" key="2">
    <citation type="submission" date="2025-08" db="UniProtKB">
        <authorList>
            <consortium name="Ensembl"/>
        </authorList>
    </citation>
    <scope>IDENTIFICATION</scope>
</reference>
<dbReference type="PANTHER" id="PTHR22625">
    <property type="entry name" value="PLEXIN"/>
    <property type="match status" value="1"/>
</dbReference>
<dbReference type="InterPro" id="IPR031148">
    <property type="entry name" value="Plexin"/>
</dbReference>
<evidence type="ECO:0000256" key="2">
    <source>
        <dbReference type="PROSITE-ProRule" id="PRU00352"/>
    </source>
</evidence>
<keyword evidence="5" id="KW-1185">Reference proteome</keyword>
<dbReference type="GO" id="GO:0030334">
    <property type="term" value="P:regulation of cell migration"/>
    <property type="evidence" value="ECO:0007669"/>
    <property type="project" value="TreeGrafter"/>
</dbReference>
<dbReference type="PANTHER" id="PTHR22625:SF32">
    <property type="entry name" value="PLEXIN-A3"/>
    <property type="match status" value="1"/>
</dbReference>
<dbReference type="AlphaFoldDB" id="A0A452GHU8"/>
<dbReference type="SUPFAM" id="SSF101912">
    <property type="entry name" value="Sema domain"/>
    <property type="match status" value="1"/>
</dbReference>
<dbReference type="Proteomes" id="UP000291020">
    <property type="component" value="Unassembled WGS sequence"/>
</dbReference>
<keyword evidence="1" id="KW-0325">Glycoprotein</keyword>
<accession>A0A452GHU8</accession>
<dbReference type="GO" id="GO:0017154">
    <property type="term" value="F:semaphorin receptor activity"/>
    <property type="evidence" value="ECO:0007669"/>
    <property type="project" value="InterPro"/>
</dbReference>
<proteinExistence type="predicted"/>
<reference evidence="5" key="1">
    <citation type="journal article" date="2017" name="PLoS ONE">
        <title>The Agassiz's desert tortoise genome provides a resource for the conservation of a threatened species.</title>
        <authorList>
            <person name="Tollis M."/>
            <person name="DeNardo D.F."/>
            <person name="Cornelius J.A."/>
            <person name="Dolby G.A."/>
            <person name="Edwards T."/>
            <person name="Henen B.T."/>
            <person name="Karl A.E."/>
            <person name="Murphy R.W."/>
            <person name="Kusumi K."/>
        </authorList>
    </citation>
    <scope>NUCLEOTIDE SEQUENCE [LARGE SCALE GENOMIC DNA]</scope>
</reference>
<dbReference type="InterPro" id="IPR015943">
    <property type="entry name" value="WD40/YVTN_repeat-like_dom_sf"/>
</dbReference>
<sequence length="480" mass="51739">LCQLRGAVVRSPGPPQAAGLFTSRASFSVPDGGLTHLAVHRETGEVFAGAVNRVYKLAANLSELRVHGTGPVPDNARCYPPPAVRLCQHPLAPADNVNKLLLLDYAGGRLVACGSVWQGVCQLLRLGDLAKLGEPHQRKEHYLSGGREADAMAGVILEQPGQPSRLFVGTSVEGRSEYFPTLSSRRLAPDPASPDMFSLVYQDEFVSSQVKVPSDTLALHPAFDIYYVSAFVSSAFVYFLTLQLDTQQAALEGPGGGPSGGVAPGAERFFSSKLVRLCARDAEFYSYVEFPLGCAHAGVEYRLVQAARLAKAGRRLAQALGLAEGQDVLYAAFAQGQKNRAAPPRQSLLCLFTLDEVNRRIQERIQSCYRGEGHLSLPWLLNKELPCINTVPRRVPGVRDLARGPTLCVLGGLWPVGGMWLPPPRGSWPRPSFPYQRAWSRGGRGRKAGVGVESLGLGRGDTEGCGGDRLAALAWEHVIN</sequence>
<name>A0A452GHU8_9SAUR</name>
<feature type="domain" description="Sema" evidence="3">
    <location>
        <begin position="5"/>
        <end position="480"/>
    </location>
</feature>
<comment type="caution">
    <text evidence="2">Lacks conserved residue(s) required for the propagation of feature annotation.</text>
</comment>
<dbReference type="Ensembl" id="ENSGAGT00000001288.1">
    <property type="protein sequence ID" value="ENSGAGP00000001149.1"/>
    <property type="gene ID" value="ENSGAGG00000000930.1"/>
</dbReference>
<organism evidence="4 5">
    <name type="scientific">Gopherus agassizii</name>
    <name type="common">Agassiz's desert tortoise</name>
    <dbReference type="NCBI Taxonomy" id="38772"/>
    <lineage>
        <taxon>Eukaryota</taxon>
        <taxon>Metazoa</taxon>
        <taxon>Chordata</taxon>
        <taxon>Craniata</taxon>
        <taxon>Vertebrata</taxon>
        <taxon>Euteleostomi</taxon>
        <taxon>Archelosauria</taxon>
        <taxon>Testudinata</taxon>
        <taxon>Testudines</taxon>
        <taxon>Cryptodira</taxon>
        <taxon>Durocryptodira</taxon>
        <taxon>Testudinoidea</taxon>
        <taxon>Testudinidae</taxon>
        <taxon>Gopherus</taxon>
    </lineage>
</organism>
<dbReference type="InterPro" id="IPR036352">
    <property type="entry name" value="Semap_dom_sf"/>
</dbReference>
<dbReference type="InterPro" id="IPR001627">
    <property type="entry name" value="Semap_dom"/>
</dbReference>
<evidence type="ECO:0000259" key="3">
    <source>
        <dbReference type="PROSITE" id="PS51004"/>
    </source>
</evidence>
<dbReference type="Gene3D" id="2.130.10.10">
    <property type="entry name" value="YVTN repeat-like/Quinoprotein amine dehydrogenase"/>
    <property type="match status" value="1"/>
</dbReference>
<dbReference type="PROSITE" id="PS51004">
    <property type="entry name" value="SEMA"/>
    <property type="match status" value="1"/>
</dbReference>